<dbReference type="PANTHER" id="PTHR36512">
    <property type="entry name" value="D-AMINOPEPTIDASE"/>
    <property type="match status" value="1"/>
</dbReference>
<keyword evidence="3" id="KW-1185">Reference proteome</keyword>
<dbReference type="InterPro" id="IPR005321">
    <property type="entry name" value="Peptidase_S58_DmpA"/>
</dbReference>
<dbReference type="InterPro" id="IPR016117">
    <property type="entry name" value="ArgJ-like_dom_sf"/>
</dbReference>
<evidence type="ECO:0000256" key="1">
    <source>
        <dbReference type="ARBA" id="ARBA00007068"/>
    </source>
</evidence>
<dbReference type="SUPFAM" id="SSF56266">
    <property type="entry name" value="DmpA/ArgJ-like"/>
    <property type="match status" value="1"/>
</dbReference>
<dbReference type="CDD" id="cd02252">
    <property type="entry name" value="nylC_like"/>
    <property type="match status" value="1"/>
</dbReference>
<dbReference type="EMBL" id="JBEPMA010000016">
    <property type="protein sequence ID" value="MET3618143.1"/>
    <property type="molecule type" value="Genomic_DNA"/>
</dbReference>
<evidence type="ECO:0000313" key="3">
    <source>
        <dbReference type="Proteomes" id="UP001549162"/>
    </source>
</evidence>
<dbReference type="Proteomes" id="UP001549162">
    <property type="component" value="Unassembled WGS sequence"/>
</dbReference>
<accession>A0ABV2JBJ6</accession>
<comment type="similarity">
    <text evidence="1">Belongs to the peptidase S58 family.</text>
</comment>
<comment type="caution">
    <text evidence="2">The sequence shown here is derived from an EMBL/GenBank/DDBJ whole genome shotgun (WGS) entry which is preliminary data.</text>
</comment>
<sequence length="321" mass="33543">MYKGYLTDVDGVKLGHAENLDALTGVSVILCEDGFTGGVDVRGAGPGTRETDLLKSENLVEKVHGIFLTGGSAYGLDAGGGVMKYLEEIGKGFDVGVGIVPIVPGAVLFDLAIGDSKIRPDKDMAYLASKNASSVDKTMGNFGAGCGASVGKIKGNNFAMKTGIGQSSLKVGDLIVSSIVALNALGDIYDYEKSKRIAGVYDRENSKHLSTTTLYENNFNGYNNKVTACNTTIAVVATNAKLTKANCNKVSQMAHDGYARSINPVHTMQDGDTIFTIAKGDIDSDVNLVGMLAAKSISRSIANAVYSAKDAGGLVSYNNII</sequence>
<dbReference type="RefSeq" id="WP_354369210.1">
    <property type="nucleotide sequence ID" value="NZ_JBEPMA010000016.1"/>
</dbReference>
<proteinExistence type="inferred from homology"/>
<reference evidence="2 3" key="1">
    <citation type="submission" date="2024-06" db="EMBL/GenBank/DDBJ databases">
        <title>Genomic Encyclopedia of Type Strains, Phase IV (KMG-IV): sequencing the most valuable type-strain genomes for metagenomic binning, comparative biology and taxonomic classification.</title>
        <authorList>
            <person name="Goeker M."/>
        </authorList>
    </citation>
    <scope>NUCLEOTIDE SEQUENCE [LARGE SCALE GENOMIC DNA]</scope>
    <source>
        <strain evidence="2 3">DSM 21460</strain>
    </source>
</reference>
<gene>
    <name evidence="2" type="ORF">ABID14_001778</name>
</gene>
<dbReference type="PANTHER" id="PTHR36512:SF3">
    <property type="entry name" value="BLR5678 PROTEIN"/>
    <property type="match status" value="1"/>
</dbReference>
<protein>
    <submittedName>
        <fullName evidence="2">L-aminopeptidase/D-esterase-like protein</fullName>
    </submittedName>
</protein>
<dbReference type="Pfam" id="PF03576">
    <property type="entry name" value="Peptidase_S58"/>
    <property type="match status" value="1"/>
</dbReference>
<dbReference type="Gene3D" id="3.60.70.12">
    <property type="entry name" value="L-amino peptidase D-ALA esterase/amidase"/>
    <property type="match status" value="1"/>
</dbReference>
<evidence type="ECO:0000313" key="2">
    <source>
        <dbReference type="EMBL" id="MET3618143.1"/>
    </source>
</evidence>
<name>A0ABV2JBJ6_9FIRM</name>
<organism evidence="2 3">
    <name type="scientific">Peptoniphilus olsenii</name>
    <dbReference type="NCBI Taxonomy" id="411570"/>
    <lineage>
        <taxon>Bacteria</taxon>
        <taxon>Bacillati</taxon>
        <taxon>Bacillota</taxon>
        <taxon>Tissierellia</taxon>
        <taxon>Tissierellales</taxon>
        <taxon>Peptoniphilaceae</taxon>
        <taxon>Peptoniphilus</taxon>
    </lineage>
</organism>